<reference evidence="7 8" key="1">
    <citation type="submission" date="2025-04" db="UniProtKB">
        <authorList>
            <consortium name="RefSeq"/>
        </authorList>
    </citation>
    <scope>IDENTIFICATION</scope>
</reference>
<dbReference type="RefSeq" id="XP_039136306.1">
    <property type="nucleotide sequence ID" value="XM_039280372.1"/>
</dbReference>
<evidence type="ECO:0000313" key="8">
    <source>
        <dbReference type="RefSeq" id="XP_039136307.1"/>
    </source>
</evidence>
<dbReference type="SUPFAM" id="SSF46689">
    <property type="entry name" value="Homeodomain-like"/>
    <property type="match status" value="2"/>
</dbReference>
<dbReference type="GO" id="GO:0005783">
    <property type="term" value="C:endoplasmic reticulum"/>
    <property type="evidence" value="ECO:0007669"/>
    <property type="project" value="UniProtKB-ARBA"/>
</dbReference>
<dbReference type="GO" id="GO:0005829">
    <property type="term" value="C:cytosol"/>
    <property type="evidence" value="ECO:0007669"/>
    <property type="project" value="TreeGrafter"/>
</dbReference>
<feature type="region of interest" description="Disordered" evidence="2">
    <location>
        <begin position="61"/>
        <end position="98"/>
    </location>
</feature>
<keyword evidence="1" id="KW-0175">Coiled coil</keyword>
<dbReference type="AlphaFoldDB" id="A0AB40CBZ0"/>
<dbReference type="Proteomes" id="UP001515500">
    <property type="component" value="Chromosome 12"/>
</dbReference>
<dbReference type="CDD" id="cd06257">
    <property type="entry name" value="DnaJ"/>
    <property type="match status" value="1"/>
</dbReference>
<dbReference type="InterPro" id="IPR044634">
    <property type="entry name" value="Zuotin/DnaJC2"/>
</dbReference>
<dbReference type="GO" id="GO:0006450">
    <property type="term" value="P:regulation of translational fidelity"/>
    <property type="evidence" value="ECO:0007669"/>
    <property type="project" value="InterPro"/>
</dbReference>
<dbReference type="SMART" id="SM00717">
    <property type="entry name" value="SANT"/>
    <property type="match status" value="2"/>
</dbReference>
<organism evidence="6 7">
    <name type="scientific">Dioscorea cayennensis subsp. rotundata</name>
    <name type="common">White Guinea yam</name>
    <name type="synonym">Dioscorea rotundata</name>
    <dbReference type="NCBI Taxonomy" id="55577"/>
    <lineage>
        <taxon>Eukaryota</taxon>
        <taxon>Viridiplantae</taxon>
        <taxon>Streptophyta</taxon>
        <taxon>Embryophyta</taxon>
        <taxon>Tracheophyta</taxon>
        <taxon>Spermatophyta</taxon>
        <taxon>Magnoliopsida</taxon>
        <taxon>Liliopsida</taxon>
        <taxon>Dioscoreales</taxon>
        <taxon>Dioscoreaceae</taxon>
        <taxon>Dioscorea</taxon>
    </lineage>
</organism>
<evidence type="ECO:0000256" key="1">
    <source>
        <dbReference type="SAM" id="Coils"/>
    </source>
</evidence>
<feature type="coiled-coil region" evidence="1">
    <location>
        <begin position="306"/>
        <end position="369"/>
    </location>
</feature>
<feature type="region of interest" description="Disordered" evidence="2">
    <location>
        <begin position="533"/>
        <end position="604"/>
    </location>
</feature>
<dbReference type="InterPro" id="IPR017884">
    <property type="entry name" value="SANT_dom"/>
</dbReference>
<dbReference type="PANTHER" id="PTHR43999:SF1">
    <property type="entry name" value="DNAJ HOMOLOG SUBFAMILY C MEMBER 2"/>
    <property type="match status" value="1"/>
</dbReference>
<dbReference type="PANTHER" id="PTHR43999">
    <property type="entry name" value="DNAJ HOMOLOG SUBFAMILY C MEMBER 2"/>
    <property type="match status" value="1"/>
</dbReference>
<evidence type="ECO:0000313" key="6">
    <source>
        <dbReference type="Proteomes" id="UP001515500"/>
    </source>
</evidence>
<dbReference type="InterPro" id="IPR054076">
    <property type="entry name" value="ZUO1-like_ZHD"/>
</dbReference>
<evidence type="ECO:0000313" key="9">
    <source>
        <dbReference type="RefSeq" id="XP_039136308.1"/>
    </source>
</evidence>
<dbReference type="PROSITE" id="PS00636">
    <property type="entry name" value="DNAJ_1"/>
    <property type="match status" value="1"/>
</dbReference>
<dbReference type="RefSeq" id="XP_039136308.1">
    <property type="nucleotide sequence ID" value="XM_039280374.1"/>
</dbReference>
<evidence type="ECO:0000256" key="2">
    <source>
        <dbReference type="SAM" id="MobiDB-lite"/>
    </source>
</evidence>
<accession>A0AB40CBZ0</accession>
<dbReference type="GO" id="GO:0030544">
    <property type="term" value="F:Hsp70 protein binding"/>
    <property type="evidence" value="ECO:0007669"/>
    <property type="project" value="InterPro"/>
</dbReference>
<dbReference type="Pfam" id="PF00249">
    <property type="entry name" value="Myb_DNA-binding"/>
    <property type="match status" value="1"/>
</dbReference>
<dbReference type="GeneID" id="120273688"/>
<evidence type="ECO:0000259" key="3">
    <source>
        <dbReference type="PROSITE" id="PS50076"/>
    </source>
</evidence>
<dbReference type="Pfam" id="PF23082">
    <property type="entry name" value="Myb_DNA-binding_2"/>
    <property type="match status" value="1"/>
</dbReference>
<feature type="domain" description="Myb-like" evidence="4">
    <location>
        <begin position="466"/>
        <end position="521"/>
    </location>
</feature>
<dbReference type="PROSITE" id="PS50076">
    <property type="entry name" value="DNAJ_2"/>
    <property type="match status" value="1"/>
</dbReference>
<dbReference type="GO" id="GO:0051083">
    <property type="term" value="P:'de novo' cotranslational protein folding"/>
    <property type="evidence" value="ECO:0007669"/>
    <property type="project" value="InterPro"/>
</dbReference>
<evidence type="ECO:0000259" key="4">
    <source>
        <dbReference type="PROSITE" id="PS50090"/>
    </source>
</evidence>
<evidence type="ECO:0000313" key="7">
    <source>
        <dbReference type="RefSeq" id="XP_039136306.1"/>
    </source>
</evidence>
<dbReference type="SMART" id="SM00271">
    <property type="entry name" value="DnaJ"/>
    <property type="match status" value="1"/>
</dbReference>
<dbReference type="GO" id="GO:0043022">
    <property type="term" value="F:ribosome binding"/>
    <property type="evidence" value="ECO:0007669"/>
    <property type="project" value="InterPro"/>
</dbReference>
<dbReference type="InterPro" id="IPR001623">
    <property type="entry name" value="DnaJ_domain"/>
</dbReference>
<dbReference type="RefSeq" id="XP_039136307.1">
    <property type="nucleotide sequence ID" value="XM_039280373.1"/>
</dbReference>
<dbReference type="Gene3D" id="1.10.287.110">
    <property type="entry name" value="DnaJ domain"/>
    <property type="match status" value="1"/>
</dbReference>
<feature type="compositionally biased region" description="Polar residues" evidence="2">
    <location>
        <begin position="593"/>
        <end position="604"/>
    </location>
</feature>
<dbReference type="InterPro" id="IPR009057">
    <property type="entry name" value="Homeodomain-like_sf"/>
</dbReference>
<dbReference type="PROSITE" id="PS51293">
    <property type="entry name" value="SANT"/>
    <property type="match status" value="1"/>
</dbReference>
<dbReference type="CDD" id="cd00167">
    <property type="entry name" value="SANT"/>
    <property type="match status" value="2"/>
</dbReference>
<feature type="compositionally biased region" description="Low complexity" evidence="2">
    <location>
        <begin position="567"/>
        <end position="577"/>
    </location>
</feature>
<proteinExistence type="predicted"/>
<dbReference type="SUPFAM" id="SSF46565">
    <property type="entry name" value="Chaperone J-domain"/>
    <property type="match status" value="1"/>
</dbReference>
<keyword evidence="6" id="KW-1185">Reference proteome</keyword>
<dbReference type="PROSITE" id="PS50090">
    <property type="entry name" value="MYB_LIKE"/>
    <property type="match status" value="2"/>
</dbReference>
<protein>
    <submittedName>
        <fullName evidence="7 8">DnaJ homolog subfamily C member 2-like</fullName>
    </submittedName>
</protein>
<dbReference type="Pfam" id="PF00226">
    <property type="entry name" value="DnaJ"/>
    <property type="match status" value="1"/>
</dbReference>
<sequence length="658" mass="74969">MEMSKSCLLISYSPEIINGEPILVSSNCLPVKAVYFEPAGHAFHDAALKLLGFYEEEDADADTDDQSVKSDDRGQAYRASTDSYSSKGKKKSGPGSKQQDHYALLGLAHLRFLATEEQIRKSYRETALKHHPDKQAALLLAEESEEAKEAKKAEIESHFKAIQEAYEVLIDPVKRRIYDSTDEFDDEVPTDCAPQDFFKVFGPAFMRNGRWSVAQPVPSLGEENISMQEVDSFYDFWYTFKSWREFPHADEFDLEQAESRDHKRWMERQNAKLREKAKKEEYARVRSLVDNAYRKDPRIIRRKEEEKAEKQRKKEAKYLARKLQEEEAAKAAEEERIRKEEDEKRAAEAALNQKKLKEKEKRLMRKERTRLRSLSAPVLSQPPHNLIDDDVERLCATLDMEQLRHLCDNMERKEGIIEKAQLLADALNGEKTKAEKDSQLNSSENSGPKANGATGQVKKTDNPLSNYEKKEKPWAKDEIEMLRKGMQKYPKGTSRRWEVISEYIGTGRSVEEILKATKTVLLQKPDSSKAFDSFLEKRKPAQSIASPLTSRIESEGLPAVQVENTASNSMPSQTSSSNGTGKNPESEPISVPTGVSSEQDAWSATQERALVQALKTFPKETSQRWERVAAAIPGKTVNQCKKKFALMKENFRSKKNAE</sequence>
<feature type="domain" description="Myb-like" evidence="4">
    <location>
        <begin position="594"/>
        <end position="644"/>
    </location>
</feature>
<dbReference type="InterPro" id="IPR018253">
    <property type="entry name" value="DnaJ_domain_CS"/>
</dbReference>
<feature type="compositionally biased region" description="Polar residues" evidence="2">
    <location>
        <begin position="439"/>
        <end position="448"/>
    </location>
</feature>
<dbReference type="InterPro" id="IPR036869">
    <property type="entry name" value="J_dom_sf"/>
</dbReference>
<feature type="domain" description="SANT" evidence="5">
    <location>
        <begin position="597"/>
        <end position="652"/>
    </location>
</feature>
<dbReference type="InterPro" id="IPR001005">
    <property type="entry name" value="SANT/Myb"/>
</dbReference>
<name>A0AB40CBZ0_DIOCR</name>
<evidence type="ECO:0000259" key="5">
    <source>
        <dbReference type="PROSITE" id="PS51293"/>
    </source>
</evidence>
<gene>
    <name evidence="7 8 9" type="primary">LOC120273688</name>
</gene>
<feature type="domain" description="J" evidence="3">
    <location>
        <begin position="100"/>
        <end position="182"/>
    </location>
</feature>
<feature type="compositionally biased region" description="Basic and acidic residues" evidence="2">
    <location>
        <begin position="66"/>
        <end position="75"/>
    </location>
</feature>
<dbReference type="FunFam" id="1.10.10.60:FF:000416">
    <property type="entry name" value="Myb family transcription factor"/>
    <property type="match status" value="1"/>
</dbReference>
<feature type="region of interest" description="Disordered" evidence="2">
    <location>
        <begin position="431"/>
        <end position="467"/>
    </location>
</feature>
<dbReference type="Gene3D" id="1.10.10.60">
    <property type="entry name" value="Homeodomain-like"/>
    <property type="match status" value="2"/>
</dbReference>
<dbReference type="Pfam" id="PF21884">
    <property type="entry name" value="ZUO1-like_ZHD"/>
    <property type="match status" value="1"/>
</dbReference>
<dbReference type="PRINTS" id="PR00625">
    <property type="entry name" value="JDOMAIN"/>
</dbReference>